<keyword evidence="8" id="KW-0732">Signal</keyword>
<dbReference type="EMBL" id="CP011340">
    <property type="protein sequence ID" value="ALC19934.1"/>
    <property type="molecule type" value="Genomic_DNA"/>
</dbReference>
<name>A0A0M4D7H7_STRPR</name>
<organism evidence="10">
    <name type="scientific">Streptomyces pristinaespiralis</name>
    <dbReference type="NCBI Taxonomy" id="38300"/>
    <lineage>
        <taxon>Bacteria</taxon>
        <taxon>Bacillati</taxon>
        <taxon>Actinomycetota</taxon>
        <taxon>Actinomycetes</taxon>
        <taxon>Kitasatosporales</taxon>
        <taxon>Streptomycetaceae</taxon>
        <taxon>Streptomyces</taxon>
    </lineage>
</organism>
<protein>
    <recommendedName>
        <fullName evidence="8">Probable subtilase-type protease inhibitor</fullName>
    </recommendedName>
</protein>
<keyword evidence="4 8" id="KW-0964">Secreted</keyword>
<evidence type="ECO:0000256" key="2">
    <source>
        <dbReference type="ARBA" id="ARBA00010472"/>
    </source>
</evidence>
<accession>A0A0M4D7H7</accession>
<evidence type="ECO:0000313" key="11">
    <source>
        <dbReference type="Proteomes" id="UP000060513"/>
    </source>
</evidence>
<dbReference type="PROSITE" id="PS00999">
    <property type="entry name" value="SSI"/>
    <property type="match status" value="1"/>
</dbReference>
<comment type="similarity">
    <text evidence="2 8 9">Belongs to the protease inhibitor I16 (SSI) family.</text>
</comment>
<evidence type="ECO:0000256" key="6">
    <source>
        <dbReference type="ARBA" id="ARBA00022900"/>
    </source>
</evidence>
<evidence type="ECO:0000256" key="8">
    <source>
        <dbReference type="HAMAP-Rule" id="MF_00778"/>
    </source>
</evidence>
<dbReference type="STRING" id="38300.SPRI_1628"/>
<feature type="disulfide bond" evidence="8">
    <location>
        <begin position="66"/>
        <end position="81"/>
    </location>
</feature>
<evidence type="ECO:0000256" key="9">
    <source>
        <dbReference type="RuleBase" id="RU003471"/>
    </source>
</evidence>
<evidence type="ECO:0000256" key="5">
    <source>
        <dbReference type="ARBA" id="ARBA00022690"/>
    </source>
</evidence>
<dbReference type="InterPro" id="IPR000691">
    <property type="entry name" value="Prot_inh_I16_SSI"/>
</dbReference>
<gene>
    <name evidence="8" type="primary">sti</name>
    <name evidence="10" type="ORF">SPRI_1628</name>
</gene>
<feature type="signal peptide" evidence="8">
    <location>
        <begin position="1"/>
        <end position="20"/>
    </location>
</feature>
<keyword evidence="7 8" id="KW-1015">Disulfide bond</keyword>
<comment type="subunit">
    <text evidence="3 8">Homodimer.</text>
</comment>
<evidence type="ECO:0000256" key="7">
    <source>
        <dbReference type="ARBA" id="ARBA00023157"/>
    </source>
</evidence>
<dbReference type="KEGG" id="spri:SPRI_1628"/>
<dbReference type="OrthoDB" id="3542626at2"/>
<feature type="site" description="Reactive bond" evidence="8">
    <location>
        <begin position="105"/>
        <end position="106"/>
    </location>
</feature>
<sequence precursor="true">MRYIARGLALAATTTLALVAAPAVGSAHTAQPGPERLYPPSALVLTVTTGDDATAGTVLRAVTLSCTPTATGTHPAAKAACAELRAAEGAFDAITTRDPSVVCTKQWDPVTVTVDGVWNGTRVEYAHTFGNSCIRSSGSGVLFDF</sequence>
<dbReference type="HAMAP" id="MF_00778">
    <property type="entry name" value="SSI"/>
    <property type="match status" value="1"/>
</dbReference>
<evidence type="ECO:0000256" key="4">
    <source>
        <dbReference type="ARBA" id="ARBA00022525"/>
    </source>
</evidence>
<evidence type="ECO:0000256" key="3">
    <source>
        <dbReference type="ARBA" id="ARBA00011738"/>
    </source>
</evidence>
<dbReference type="GeneID" id="97237315"/>
<evidence type="ECO:0000256" key="1">
    <source>
        <dbReference type="ARBA" id="ARBA00004613"/>
    </source>
</evidence>
<keyword evidence="6 8" id="KW-0722">Serine protease inhibitor</keyword>
<dbReference type="GO" id="GO:0005576">
    <property type="term" value="C:extracellular region"/>
    <property type="evidence" value="ECO:0007669"/>
    <property type="project" value="UniProtKB-SubCell"/>
</dbReference>
<evidence type="ECO:0000313" key="10">
    <source>
        <dbReference type="EMBL" id="ALC19934.1"/>
    </source>
</evidence>
<dbReference type="OMA" id="NTARWAT"/>
<dbReference type="InterPro" id="IPR036819">
    <property type="entry name" value="Subtilisin_inhibitor-like_sf"/>
</dbReference>
<comment type="subcellular location">
    <subcellularLocation>
        <location evidence="1 8">Secreted</location>
    </subcellularLocation>
</comment>
<dbReference type="InterPro" id="IPR020054">
    <property type="entry name" value="Prot_inh_SSI_I16_CS"/>
</dbReference>
<feature type="chain" id="PRO_5041748009" description="Probable subtilase-type protease inhibitor" evidence="8">
    <location>
        <begin position="21"/>
        <end position="145"/>
    </location>
</feature>
<dbReference type="SUPFAM" id="SSF55399">
    <property type="entry name" value="Subtilisin inhibitor"/>
    <property type="match status" value="1"/>
</dbReference>
<feature type="disulfide bond" evidence="8">
    <location>
        <begin position="103"/>
        <end position="133"/>
    </location>
</feature>
<reference evidence="10 11" key="1">
    <citation type="submission" date="2015-08" db="EMBL/GenBank/DDBJ databases">
        <title>Genome sequence of the pristinamycin over-producing bacterium Streptomyces pristinaespiralis HCCB10218.</title>
        <authorList>
            <person name="Tian J."/>
            <person name="Yang J."/>
            <person name="Li L."/>
            <person name="Ruan L."/>
            <person name="Wei W."/>
            <person name="Zheng G."/>
            <person name="Wei Z."/>
            <person name="Yang S."/>
            <person name="Ge M."/>
            <person name="Jiang W."/>
            <person name="Lu Y."/>
        </authorList>
    </citation>
    <scope>NUCLEOTIDE SEQUENCE [LARGE SCALE GENOMIC DNA]</scope>
    <source>
        <strain evidence="10 11">HCCB 10218</strain>
    </source>
</reference>
<proteinExistence type="inferred from homology"/>
<dbReference type="PRINTS" id="PR00294">
    <property type="entry name" value="SSBTLNINHBTR"/>
</dbReference>
<dbReference type="Gene3D" id="3.30.350.10">
    <property type="entry name" value="Subtilisin inhibitor-like"/>
    <property type="match status" value="1"/>
</dbReference>
<dbReference type="InterPro" id="IPR023549">
    <property type="entry name" value="Subtilisin_inhibitor"/>
</dbReference>
<dbReference type="RefSeq" id="WP_005310205.1">
    <property type="nucleotide sequence ID" value="NZ_CP011340.1"/>
</dbReference>
<dbReference type="Proteomes" id="UP000060513">
    <property type="component" value="Chromosome"/>
</dbReference>
<comment type="function">
    <text evidence="8">Strong inhibitor of bacterial serine proteases such as subtilisin.</text>
</comment>
<dbReference type="AlphaFoldDB" id="A0A0M4D7H7"/>
<dbReference type="GO" id="GO:0004867">
    <property type="term" value="F:serine-type endopeptidase inhibitor activity"/>
    <property type="evidence" value="ECO:0007669"/>
    <property type="project" value="UniProtKB-UniRule"/>
</dbReference>
<dbReference type="PATRIC" id="fig|38300.4.peg.1733"/>
<keyword evidence="5 8" id="KW-0646">Protease inhibitor</keyword>
<dbReference type="Pfam" id="PF00720">
    <property type="entry name" value="SSI"/>
    <property type="match status" value="1"/>
</dbReference>